<dbReference type="InterPro" id="IPR003754">
    <property type="entry name" value="4pyrrol_synth_uPrphyn_synth"/>
</dbReference>
<reference evidence="10" key="1">
    <citation type="submission" date="2015-07" db="EMBL/GenBank/DDBJ databases">
        <title>Draft genome sequence of the purine-degrading Gottschalkia purinilyticum DSM 1384 (formerly Clostridium purinilyticum).</title>
        <authorList>
            <person name="Poehlein A."/>
            <person name="Schiel-Bengelsdorf B."/>
            <person name="Bengelsdorf F.R."/>
            <person name="Daniel R."/>
            <person name="Duerre P."/>
        </authorList>
    </citation>
    <scope>NUCLEOTIDE SEQUENCE [LARGE SCALE GENOMIC DNA]</scope>
    <source>
        <strain evidence="10">DSM 1384</strain>
    </source>
</reference>
<dbReference type="InterPro" id="IPR000878">
    <property type="entry name" value="4pyrrol_Mease"/>
</dbReference>
<dbReference type="InterPro" id="IPR035996">
    <property type="entry name" value="4pyrrol_Methylase_sf"/>
</dbReference>
<evidence type="ECO:0000256" key="6">
    <source>
        <dbReference type="RuleBase" id="RU003960"/>
    </source>
</evidence>
<evidence type="ECO:0000256" key="4">
    <source>
        <dbReference type="ARBA" id="ARBA00022691"/>
    </source>
</evidence>
<dbReference type="PROSITE" id="PS00840">
    <property type="entry name" value="SUMT_2"/>
    <property type="match status" value="1"/>
</dbReference>
<evidence type="ECO:0000256" key="2">
    <source>
        <dbReference type="ARBA" id="ARBA00022603"/>
    </source>
</evidence>
<keyword evidence="4" id="KW-0949">S-adenosyl-L-methionine</keyword>
<evidence type="ECO:0000259" key="7">
    <source>
        <dbReference type="Pfam" id="PF00590"/>
    </source>
</evidence>
<keyword evidence="10" id="KW-1185">Reference proteome</keyword>
<gene>
    <name evidence="9" type="primary">hemD</name>
    <name evidence="9" type="ORF">CLPU_18c00370</name>
</gene>
<dbReference type="GO" id="GO:0032259">
    <property type="term" value="P:methylation"/>
    <property type="evidence" value="ECO:0007669"/>
    <property type="project" value="UniProtKB-KW"/>
</dbReference>
<evidence type="ECO:0000256" key="3">
    <source>
        <dbReference type="ARBA" id="ARBA00022679"/>
    </source>
</evidence>
<dbReference type="Pfam" id="PF00590">
    <property type="entry name" value="TP_methylase"/>
    <property type="match status" value="1"/>
</dbReference>
<dbReference type="CDD" id="cd11642">
    <property type="entry name" value="SUMT"/>
    <property type="match status" value="1"/>
</dbReference>
<dbReference type="RefSeq" id="WP_050356327.1">
    <property type="nucleotide sequence ID" value="NZ_LGSS01000018.1"/>
</dbReference>
<evidence type="ECO:0000256" key="1">
    <source>
        <dbReference type="ARBA" id="ARBA00012162"/>
    </source>
</evidence>
<keyword evidence="2 6" id="KW-0489">Methyltransferase</keyword>
<dbReference type="Proteomes" id="UP000037267">
    <property type="component" value="Unassembled WGS sequence"/>
</dbReference>
<dbReference type="FunFam" id="3.40.1010.10:FF:000001">
    <property type="entry name" value="Siroheme synthase"/>
    <property type="match status" value="1"/>
</dbReference>
<dbReference type="EMBL" id="LGSS01000018">
    <property type="protein sequence ID" value="KNF07355.1"/>
    <property type="molecule type" value="Genomic_DNA"/>
</dbReference>
<dbReference type="EC" id="2.1.1.107" evidence="1"/>
<dbReference type="InterPro" id="IPR014777">
    <property type="entry name" value="4pyrrole_Mease_sub1"/>
</dbReference>
<dbReference type="PROSITE" id="PS00839">
    <property type="entry name" value="SUMT_1"/>
    <property type="match status" value="1"/>
</dbReference>
<dbReference type="AlphaFoldDB" id="A0A0L0W7S7"/>
<evidence type="ECO:0000256" key="5">
    <source>
        <dbReference type="ARBA" id="ARBA00023244"/>
    </source>
</evidence>
<keyword evidence="5" id="KW-0627">Porphyrin biosynthesis</keyword>
<dbReference type="InterPro" id="IPR014776">
    <property type="entry name" value="4pyrrole_Mease_sub2"/>
</dbReference>
<protein>
    <recommendedName>
        <fullName evidence="1">uroporphyrinogen-III C-methyltransferase</fullName>
        <ecNumber evidence="1">2.1.1.107</ecNumber>
    </recommendedName>
</protein>
<dbReference type="GO" id="GO:0004852">
    <property type="term" value="F:uroporphyrinogen-III synthase activity"/>
    <property type="evidence" value="ECO:0007669"/>
    <property type="project" value="InterPro"/>
</dbReference>
<dbReference type="NCBIfam" id="TIGR01469">
    <property type="entry name" value="cobA_cysG_Cterm"/>
    <property type="match status" value="1"/>
</dbReference>
<feature type="domain" description="Tetrapyrrole methylase" evidence="7">
    <location>
        <begin position="3"/>
        <end position="212"/>
    </location>
</feature>
<comment type="similarity">
    <text evidence="6">Belongs to the precorrin methyltransferase family.</text>
</comment>
<keyword evidence="3 6" id="KW-0808">Transferase</keyword>
<keyword evidence="9" id="KW-0456">Lyase</keyword>
<evidence type="ECO:0000259" key="8">
    <source>
        <dbReference type="Pfam" id="PF02602"/>
    </source>
</evidence>
<dbReference type="STRING" id="1503.CLPU_18c00370"/>
<dbReference type="Pfam" id="PF02602">
    <property type="entry name" value="HEM4"/>
    <property type="match status" value="1"/>
</dbReference>
<dbReference type="SUPFAM" id="SSF69618">
    <property type="entry name" value="HemD-like"/>
    <property type="match status" value="1"/>
</dbReference>
<evidence type="ECO:0000313" key="9">
    <source>
        <dbReference type="EMBL" id="KNF07355.1"/>
    </source>
</evidence>
<feature type="domain" description="Tetrapyrrole biosynthesis uroporphyrinogen III synthase" evidence="8">
    <location>
        <begin position="263"/>
        <end position="479"/>
    </location>
</feature>
<dbReference type="InterPro" id="IPR006366">
    <property type="entry name" value="CobA/CysG_C"/>
</dbReference>
<dbReference type="Gene3D" id="3.30.950.10">
    <property type="entry name" value="Methyltransferase, Cobalt-precorrin-4 Transmethylase, Domain 2"/>
    <property type="match status" value="1"/>
</dbReference>
<accession>A0A0L0W7S7</accession>
<dbReference type="GO" id="GO:0004851">
    <property type="term" value="F:uroporphyrin-III C-methyltransferase activity"/>
    <property type="evidence" value="ECO:0007669"/>
    <property type="project" value="UniProtKB-EC"/>
</dbReference>
<proteinExistence type="inferred from homology"/>
<dbReference type="PANTHER" id="PTHR45790">
    <property type="entry name" value="SIROHEME SYNTHASE-RELATED"/>
    <property type="match status" value="1"/>
</dbReference>
<dbReference type="FunFam" id="3.30.950.10:FF:000001">
    <property type="entry name" value="Siroheme synthase"/>
    <property type="match status" value="1"/>
</dbReference>
<dbReference type="CDD" id="cd06578">
    <property type="entry name" value="HemD"/>
    <property type="match status" value="1"/>
</dbReference>
<dbReference type="Gene3D" id="3.40.50.10090">
    <property type="match status" value="2"/>
</dbReference>
<dbReference type="NCBIfam" id="NF004790">
    <property type="entry name" value="PRK06136.1"/>
    <property type="match status" value="1"/>
</dbReference>
<dbReference type="PATRIC" id="fig|1503.3.peg.790"/>
<organism evidence="9 10">
    <name type="scientific">Gottschalkia purinilytica</name>
    <name type="common">Clostridium purinilyticum</name>
    <dbReference type="NCBI Taxonomy" id="1503"/>
    <lineage>
        <taxon>Bacteria</taxon>
        <taxon>Bacillati</taxon>
        <taxon>Bacillota</taxon>
        <taxon>Tissierellia</taxon>
        <taxon>Tissierellales</taxon>
        <taxon>Gottschalkiaceae</taxon>
        <taxon>Gottschalkia</taxon>
    </lineage>
</organism>
<dbReference type="OrthoDB" id="9815856at2"/>
<evidence type="ECO:0000313" key="10">
    <source>
        <dbReference type="Proteomes" id="UP000037267"/>
    </source>
</evidence>
<dbReference type="InterPro" id="IPR050161">
    <property type="entry name" value="Siro_Cobalamin_biosynth"/>
</dbReference>
<dbReference type="Gene3D" id="3.40.1010.10">
    <property type="entry name" value="Cobalt-precorrin-4 Transmethylase, Domain 1"/>
    <property type="match status" value="1"/>
</dbReference>
<sequence>MGKVYLIGAGPGDEELITLKAIRILKKCDVILYDRLANDSILRHVNKDCEIYYCGKRPGSHYKTQEEINDMLVSFAKKGYTVGRIKGGDPYVFGRGGEEALRLHEEGIEFEVIPGITSPISVLNYGGIPTTHRKIAQSFHVYTGKSAEKLNMNWESAAKTEGTLIFLMGLENLPSIVKNLMKYGKDKNTPCGVIMRGTTSKQRKVIGNLENIYEKVKENKLESPCIIVIGEVVDFHEKLAWYENKPLFGMNVCVTRSKEQAGELREKLTDLGAEVTEINTLKVVNTSESLDRYKSKLNEYDYIVLTSVNGVNIFFDRLKDINCDVRNIKGKFAAIGPKTFEAIKERGIIPEIISEKFVAESLFEELKKHVKKEDKILLPRSKNARPYLYEVLTDEGCMVDEVNIYEIVEGTIHDKEIIKDVDIILFTSPSTVKNLISMIGIEDIKDKKVISIGPITRKELDKWNIDSYVSDEYTTEGLVRKLLEIK</sequence>
<dbReference type="GO" id="GO:0019354">
    <property type="term" value="P:siroheme biosynthetic process"/>
    <property type="evidence" value="ECO:0007669"/>
    <property type="project" value="InterPro"/>
</dbReference>
<dbReference type="PANTHER" id="PTHR45790:SF3">
    <property type="entry name" value="S-ADENOSYL-L-METHIONINE-DEPENDENT UROPORPHYRINOGEN III METHYLTRANSFERASE, CHLOROPLASTIC"/>
    <property type="match status" value="1"/>
</dbReference>
<dbReference type="SUPFAM" id="SSF53790">
    <property type="entry name" value="Tetrapyrrole methylase"/>
    <property type="match status" value="1"/>
</dbReference>
<comment type="caution">
    <text evidence="9">The sequence shown here is derived from an EMBL/GenBank/DDBJ whole genome shotgun (WGS) entry which is preliminary data.</text>
</comment>
<dbReference type="InterPro" id="IPR003043">
    <property type="entry name" value="Uropor_MeTrfase_CS"/>
</dbReference>
<dbReference type="InterPro" id="IPR036108">
    <property type="entry name" value="4pyrrol_syn_uPrphyn_synt_sf"/>
</dbReference>
<name>A0A0L0W7S7_GOTPU</name>